<evidence type="ECO:0000313" key="6">
    <source>
        <dbReference type="Proteomes" id="UP001169862"/>
    </source>
</evidence>
<dbReference type="PANTHER" id="PTHR43489">
    <property type="entry name" value="ISOMERASE"/>
    <property type="match status" value="1"/>
</dbReference>
<dbReference type="PANTHER" id="PTHR43489:SF13">
    <property type="entry name" value="HYDROXYPYRUVATE ISOMERASE"/>
    <property type="match status" value="1"/>
</dbReference>
<dbReference type="GO" id="GO:0008903">
    <property type="term" value="F:hydroxypyruvate isomerase activity"/>
    <property type="evidence" value="ECO:0007669"/>
    <property type="project" value="TreeGrafter"/>
</dbReference>
<evidence type="ECO:0000259" key="4">
    <source>
        <dbReference type="Pfam" id="PF01261"/>
    </source>
</evidence>
<gene>
    <name evidence="5" type="ORF">Q4490_01340</name>
</gene>
<sequence>MPRFAANLSTLFTEYPLIERFSKAAQHGFTHIEIQFPYSLEIRQLQDALTHNHLQAILINIPAGDWARGDRGMACDPKRTSEFRKGVHLCAKYAHQLNIKLVNCLSGKLPANVDAKTAESTLIENLRYAESYLKEYGITLVIEPINTIDIPDFFLHSTQQAVDIIKACGSDSSIRVQSDIYHMQMMGEDPIDTLTKLQQWIAHIQVADVPGRHEPGTGEIPFDTVFSAIDQMGYKGFVSFEYFPEKTTEIGLSHLAQWHLH</sequence>
<feature type="active site" description="Proton donor/acceptor" evidence="3">
    <location>
        <position position="241"/>
    </location>
</feature>
<dbReference type="SUPFAM" id="SSF51658">
    <property type="entry name" value="Xylose isomerase-like"/>
    <property type="match status" value="1"/>
</dbReference>
<dbReference type="Proteomes" id="UP001169862">
    <property type="component" value="Unassembled WGS sequence"/>
</dbReference>
<dbReference type="InterPro" id="IPR050417">
    <property type="entry name" value="Sugar_Epim/Isomerase"/>
</dbReference>
<evidence type="ECO:0000256" key="1">
    <source>
        <dbReference type="ARBA" id="ARBA00023235"/>
    </source>
</evidence>
<reference evidence="5" key="1">
    <citation type="submission" date="2023-07" db="EMBL/GenBank/DDBJ databases">
        <title>Genome content predicts the carbon catabolic preferences of heterotrophic bacteria.</title>
        <authorList>
            <person name="Gralka M."/>
        </authorList>
    </citation>
    <scope>NUCLEOTIDE SEQUENCE</scope>
    <source>
        <strain evidence="5">I2M16</strain>
    </source>
</reference>
<dbReference type="AlphaFoldDB" id="A0AAW7XGJ0"/>
<dbReference type="InterPro" id="IPR036237">
    <property type="entry name" value="Xyl_isomerase-like_sf"/>
</dbReference>
<feature type="active site" description="Proton donor/acceptor" evidence="3">
    <location>
        <position position="143"/>
    </location>
</feature>
<dbReference type="PIRSF" id="PIRSF006241">
    <property type="entry name" value="HyI"/>
    <property type="match status" value="1"/>
</dbReference>
<dbReference type="GO" id="GO:0046487">
    <property type="term" value="P:glyoxylate metabolic process"/>
    <property type="evidence" value="ECO:0007669"/>
    <property type="project" value="TreeGrafter"/>
</dbReference>
<evidence type="ECO:0000313" key="5">
    <source>
        <dbReference type="EMBL" id="MDO6452197.1"/>
    </source>
</evidence>
<comment type="similarity">
    <text evidence="2">Belongs to the hyi family.</text>
</comment>
<keyword evidence="1 2" id="KW-0413">Isomerase</keyword>
<dbReference type="EMBL" id="JAUOPG010000001">
    <property type="protein sequence ID" value="MDO6452197.1"/>
    <property type="molecule type" value="Genomic_DNA"/>
</dbReference>
<dbReference type="Pfam" id="PF01261">
    <property type="entry name" value="AP_endonuc_2"/>
    <property type="match status" value="1"/>
</dbReference>
<proteinExistence type="inferred from homology"/>
<accession>A0AAW7XGJ0</accession>
<evidence type="ECO:0000256" key="2">
    <source>
        <dbReference type="PIRNR" id="PIRNR006241"/>
    </source>
</evidence>
<dbReference type="FunFam" id="3.20.20.150:FF:000007">
    <property type="entry name" value="Hydroxypyruvate isomerase"/>
    <property type="match status" value="1"/>
</dbReference>
<dbReference type="InterPro" id="IPR026040">
    <property type="entry name" value="HyI-like"/>
</dbReference>
<name>A0AAW7XGJ0_9GAMM</name>
<dbReference type="Gene3D" id="3.20.20.150">
    <property type="entry name" value="Divalent-metal-dependent TIM barrel enzymes"/>
    <property type="match status" value="1"/>
</dbReference>
<dbReference type="RefSeq" id="WP_303548186.1">
    <property type="nucleotide sequence ID" value="NZ_JAGDZI010000018.1"/>
</dbReference>
<evidence type="ECO:0000256" key="3">
    <source>
        <dbReference type="PIRSR" id="PIRSR006241-50"/>
    </source>
</evidence>
<comment type="caution">
    <text evidence="5">The sequence shown here is derived from an EMBL/GenBank/DDBJ whole genome shotgun (WGS) entry which is preliminary data.</text>
</comment>
<organism evidence="5 6">
    <name type="scientific">Neptunomonas phycophila</name>
    <dbReference type="NCBI Taxonomy" id="1572645"/>
    <lineage>
        <taxon>Bacteria</taxon>
        <taxon>Pseudomonadati</taxon>
        <taxon>Pseudomonadota</taxon>
        <taxon>Gammaproteobacteria</taxon>
        <taxon>Oceanospirillales</taxon>
        <taxon>Oceanospirillaceae</taxon>
        <taxon>Neptunomonas</taxon>
    </lineage>
</organism>
<protein>
    <submittedName>
        <fullName evidence="5">TIM barrel protein</fullName>
    </submittedName>
</protein>
<dbReference type="InterPro" id="IPR013022">
    <property type="entry name" value="Xyl_isomerase-like_TIM-brl"/>
</dbReference>
<feature type="domain" description="Xylose isomerase-like TIM barrel" evidence="4">
    <location>
        <begin position="21"/>
        <end position="256"/>
    </location>
</feature>